<keyword evidence="11" id="KW-1185">Reference proteome</keyword>
<dbReference type="GO" id="GO:0004674">
    <property type="term" value="F:protein serine/threonine kinase activity"/>
    <property type="evidence" value="ECO:0007669"/>
    <property type="project" value="TreeGrafter"/>
</dbReference>
<keyword evidence="6" id="KW-0547">Nucleotide-binding</keyword>
<dbReference type="Pfam" id="PF13679">
    <property type="entry name" value="Methyltransf_32"/>
    <property type="match status" value="1"/>
</dbReference>
<evidence type="ECO:0000313" key="11">
    <source>
        <dbReference type="Proteomes" id="UP000604046"/>
    </source>
</evidence>
<keyword evidence="3 8" id="KW-0812">Transmembrane</keyword>
<reference evidence="10" key="1">
    <citation type="submission" date="2021-02" db="EMBL/GenBank/DDBJ databases">
        <authorList>
            <person name="Dougan E. K."/>
            <person name="Rhodes N."/>
            <person name="Thang M."/>
            <person name="Chan C."/>
        </authorList>
    </citation>
    <scope>NUCLEOTIDE SEQUENCE</scope>
</reference>
<dbReference type="Gene3D" id="1.10.510.10">
    <property type="entry name" value="Transferase(Phosphotransferase) domain 1"/>
    <property type="match status" value="1"/>
</dbReference>
<organism evidence="10 11">
    <name type="scientific">Symbiodinium natans</name>
    <dbReference type="NCBI Taxonomy" id="878477"/>
    <lineage>
        <taxon>Eukaryota</taxon>
        <taxon>Sar</taxon>
        <taxon>Alveolata</taxon>
        <taxon>Dinophyceae</taxon>
        <taxon>Suessiales</taxon>
        <taxon>Symbiodiniaceae</taxon>
        <taxon>Symbiodinium</taxon>
    </lineage>
</organism>
<dbReference type="SUPFAM" id="SSF53335">
    <property type="entry name" value="S-adenosyl-L-methionine-dependent methyltransferases"/>
    <property type="match status" value="1"/>
</dbReference>
<dbReference type="InterPro" id="IPR029063">
    <property type="entry name" value="SAM-dependent_MTases_sf"/>
</dbReference>
<dbReference type="EMBL" id="CAJNDS010000996">
    <property type="protein sequence ID" value="CAE7243040.1"/>
    <property type="molecule type" value="Genomic_DNA"/>
</dbReference>
<gene>
    <name evidence="10" type="primary">MKK1</name>
    <name evidence="10" type="ORF">SNAT2548_LOCUS11226</name>
</gene>
<sequence length="1025" mass="112462">MAELQLVAESAWEGYEALLDSQGLATDIATAAVLNCASDVVAQLSEMQGKDSQALRAERALRFAAFGSLDGCAGHYWFTLLDTTLPKSGDEVVDTVAKVLADSTVYTPCWCVTFLFVMALLEGRGPERGMLEVRRDFWSLLKGNYGITLPFVALIYGLSPVRYQVACFAALTLAYTIVLASVYPVSGDASLLYEVGEAIAREIPNKLKRKELFEAYEVACLVRRQTRRQNSNNTHYAPDTVVDLCAGCGLLGLFLALMWPQAKVIAMDRRQSAVSLKLSDCAIRCWPQLKHRFVWKVCDLRRKPVDNAAQSISLPSNCIVVACHACGLLTDEVIAAACSESLRPMVLVDYRPIFLQFLRSPRPCVLFLLTRLQVLLGSGANTCMRLVSRATPLPLLNSSRPLSEATGEVIRAWLASQRAADNRKVLLKLDFDAFNCVSRHAMLAAVIAQFPTLARIAVWCYAQPTHLQFGSARTIPSAGGLLRHFPPELLRTPDGASRILGHRLGKGLTLPPTLPQGHKPPVPLLQALGEEDPQALDALGQDCSSSPPFNRPAEQAARDLAHAGRSVVFDSLLHASLLQELSVLLRKTAHQDIVEINFYDSYKLGKKLGQGTFGQVRMAKDKLNGKELAVKIVDVRHYDDKTGVCTGQISRTRNKATRDEILLWKRVCAAECEHVVLLHRAFSDNALYYMVCERCKRSMLDMTVDGLTEADLSDIFKQMIKGVLHTHRAEIVHRDVKPDNFLWGGPEHRTLKLCDFGLAAAMPQSGKLFGVYGTAPYMAPEMLTNVGYDYLVDIWSLGAVAFLLTYGRFPYTPVEQTSASMKESIIKDSPPLHIGTERVAEGTPCSDSLLSFIQCTLSRDPSARPRADTALEHVFFVESQAPEVGAVGDEEHEEGEDDEFDEKEASGMSGRPMTHIRSLTHKMTTRPSATVQNGIDELLQKLFVKHGGEAAGSNMFFSEGDEDTERNQDDSSPTISQADCRIRKKNSRRNVKHVTHSGVLSPAAVPLARSSTASSNSGEAPGGAG</sequence>
<dbReference type="InterPro" id="IPR017441">
    <property type="entry name" value="Protein_kinase_ATP_BS"/>
</dbReference>
<dbReference type="InterPro" id="IPR025714">
    <property type="entry name" value="Methyltranfer_dom"/>
</dbReference>
<dbReference type="PANTHER" id="PTHR44167:SF24">
    <property type="entry name" value="SERINE_THREONINE-PROTEIN KINASE CHK2"/>
    <property type="match status" value="1"/>
</dbReference>
<feature type="compositionally biased region" description="Acidic residues" evidence="7">
    <location>
        <begin position="888"/>
        <end position="902"/>
    </location>
</feature>
<feature type="region of interest" description="Disordered" evidence="7">
    <location>
        <begin position="886"/>
        <end position="912"/>
    </location>
</feature>
<feature type="compositionally biased region" description="Basic residues" evidence="7">
    <location>
        <begin position="982"/>
        <end position="995"/>
    </location>
</feature>
<dbReference type="PROSITE" id="PS00107">
    <property type="entry name" value="PROTEIN_KINASE_ATP"/>
    <property type="match status" value="1"/>
</dbReference>
<dbReference type="SMART" id="SM00220">
    <property type="entry name" value="S_TKc"/>
    <property type="match status" value="1"/>
</dbReference>
<dbReference type="InterPro" id="IPR011009">
    <property type="entry name" value="Kinase-like_dom_sf"/>
</dbReference>
<evidence type="ECO:0000256" key="2">
    <source>
        <dbReference type="ARBA" id="ARBA00006824"/>
    </source>
</evidence>
<name>A0A812L9D8_9DINO</name>
<dbReference type="OrthoDB" id="412955at2759"/>
<dbReference type="Pfam" id="PF04117">
    <property type="entry name" value="Mpv17_PMP22"/>
    <property type="match status" value="1"/>
</dbReference>
<comment type="subcellular location">
    <subcellularLocation>
        <location evidence="1">Membrane</location>
        <topology evidence="1">Multi-pass membrane protein</topology>
    </subcellularLocation>
</comment>
<dbReference type="GO" id="GO:0044773">
    <property type="term" value="P:mitotic DNA damage checkpoint signaling"/>
    <property type="evidence" value="ECO:0007669"/>
    <property type="project" value="TreeGrafter"/>
</dbReference>
<feature type="compositionally biased region" description="Polar residues" evidence="7">
    <location>
        <begin position="1009"/>
        <end position="1018"/>
    </location>
</feature>
<evidence type="ECO:0000256" key="3">
    <source>
        <dbReference type="ARBA" id="ARBA00022692"/>
    </source>
</evidence>
<dbReference type="AlphaFoldDB" id="A0A812L9D8"/>
<feature type="transmembrane region" description="Helical" evidence="8">
    <location>
        <begin position="137"/>
        <end position="157"/>
    </location>
</feature>
<feature type="domain" description="Protein kinase" evidence="9">
    <location>
        <begin position="602"/>
        <end position="876"/>
    </location>
</feature>
<protein>
    <submittedName>
        <fullName evidence="10">MKK1 protein</fullName>
    </submittedName>
</protein>
<keyword evidence="6" id="KW-0067">ATP-binding</keyword>
<dbReference type="Proteomes" id="UP000604046">
    <property type="component" value="Unassembled WGS sequence"/>
</dbReference>
<evidence type="ECO:0000256" key="8">
    <source>
        <dbReference type="SAM" id="Phobius"/>
    </source>
</evidence>
<evidence type="ECO:0000256" key="1">
    <source>
        <dbReference type="ARBA" id="ARBA00004141"/>
    </source>
</evidence>
<dbReference type="GO" id="GO:0005524">
    <property type="term" value="F:ATP binding"/>
    <property type="evidence" value="ECO:0007669"/>
    <property type="project" value="UniProtKB-UniRule"/>
</dbReference>
<dbReference type="InterPro" id="IPR007248">
    <property type="entry name" value="Mpv17_PMP22"/>
</dbReference>
<dbReference type="GO" id="GO:0016020">
    <property type="term" value="C:membrane"/>
    <property type="evidence" value="ECO:0007669"/>
    <property type="project" value="UniProtKB-SubCell"/>
</dbReference>
<dbReference type="PANTHER" id="PTHR44167">
    <property type="entry name" value="OVARIAN-SPECIFIC SERINE/THREONINE-PROTEIN KINASE LOK-RELATED"/>
    <property type="match status" value="1"/>
</dbReference>
<dbReference type="GO" id="GO:0005634">
    <property type="term" value="C:nucleus"/>
    <property type="evidence" value="ECO:0007669"/>
    <property type="project" value="TreeGrafter"/>
</dbReference>
<evidence type="ECO:0000313" key="10">
    <source>
        <dbReference type="EMBL" id="CAE7243040.1"/>
    </source>
</evidence>
<dbReference type="InterPro" id="IPR000719">
    <property type="entry name" value="Prot_kinase_dom"/>
</dbReference>
<evidence type="ECO:0000256" key="7">
    <source>
        <dbReference type="SAM" id="MobiDB-lite"/>
    </source>
</evidence>
<comment type="similarity">
    <text evidence="2">Belongs to the peroxisomal membrane protein PXMP2/4 family.</text>
</comment>
<proteinExistence type="inferred from homology"/>
<feature type="region of interest" description="Disordered" evidence="7">
    <location>
        <begin position="953"/>
        <end position="1025"/>
    </location>
</feature>
<evidence type="ECO:0000256" key="5">
    <source>
        <dbReference type="ARBA" id="ARBA00023136"/>
    </source>
</evidence>
<dbReference type="PROSITE" id="PS50011">
    <property type="entry name" value="PROTEIN_KINASE_DOM"/>
    <property type="match status" value="1"/>
</dbReference>
<dbReference type="SUPFAM" id="SSF56112">
    <property type="entry name" value="Protein kinase-like (PK-like)"/>
    <property type="match status" value="1"/>
</dbReference>
<keyword evidence="5 8" id="KW-0472">Membrane</keyword>
<evidence type="ECO:0000259" key="9">
    <source>
        <dbReference type="PROSITE" id="PS50011"/>
    </source>
</evidence>
<comment type="caution">
    <text evidence="10">The sequence shown here is derived from an EMBL/GenBank/DDBJ whole genome shotgun (WGS) entry which is preliminary data.</text>
</comment>
<evidence type="ECO:0000256" key="4">
    <source>
        <dbReference type="ARBA" id="ARBA00022989"/>
    </source>
</evidence>
<feature type="transmembrane region" description="Helical" evidence="8">
    <location>
        <begin position="105"/>
        <end position="125"/>
    </location>
</feature>
<dbReference type="Gene3D" id="3.40.50.150">
    <property type="entry name" value="Vaccinia Virus protein VP39"/>
    <property type="match status" value="1"/>
</dbReference>
<dbReference type="Pfam" id="PF00069">
    <property type="entry name" value="Pkinase"/>
    <property type="match status" value="1"/>
</dbReference>
<evidence type="ECO:0000256" key="6">
    <source>
        <dbReference type="PROSITE-ProRule" id="PRU10141"/>
    </source>
</evidence>
<accession>A0A812L9D8</accession>
<feature type="transmembrane region" description="Helical" evidence="8">
    <location>
        <begin position="163"/>
        <end position="183"/>
    </location>
</feature>
<feature type="binding site" evidence="6">
    <location>
        <position position="631"/>
    </location>
    <ligand>
        <name>ATP</name>
        <dbReference type="ChEBI" id="CHEBI:30616"/>
    </ligand>
</feature>
<keyword evidence="4 8" id="KW-1133">Transmembrane helix</keyword>